<dbReference type="PANTHER" id="PTHR30473:SF2">
    <property type="entry name" value="PIN DOMAIN-CONTAINING PROTEIN"/>
    <property type="match status" value="1"/>
</dbReference>
<dbReference type="SUPFAM" id="SSF52540">
    <property type="entry name" value="P-loop containing nucleoside triphosphate hydrolases"/>
    <property type="match status" value="1"/>
</dbReference>
<dbReference type="Pfam" id="PF02562">
    <property type="entry name" value="PhoH"/>
    <property type="match status" value="1"/>
</dbReference>
<dbReference type="EMBL" id="LR796139">
    <property type="protein sequence ID" value="CAB4120863.1"/>
    <property type="molecule type" value="Genomic_DNA"/>
</dbReference>
<protein>
    <submittedName>
        <fullName evidence="4">PhoH Phosphate starvation-inducible protein PhoH, predicted ATPase</fullName>
    </submittedName>
</protein>
<dbReference type="InterPro" id="IPR003714">
    <property type="entry name" value="PhoH"/>
</dbReference>
<gene>
    <name evidence="4" type="ORF">UFOVP1_6</name>
</gene>
<dbReference type="InterPro" id="IPR051451">
    <property type="entry name" value="PhoH2-like"/>
</dbReference>
<dbReference type="GO" id="GO:0005524">
    <property type="term" value="F:ATP binding"/>
    <property type="evidence" value="ECO:0007669"/>
    <property type="project" value="UniProtKB-KW"/>
</dbReference>
<evidence type="ECO:0000256" key="2">
    <source>
        <dbReference type="ARBA" id="ARBA00022840"/>
    </source>
</evidence>
<keyword evidence="1" id="KW-0547">Nucleotide-binding</keyword>
<keyword evidence="2" id="KW-0067">ATP-binding</keyword>
<evidence type="ECO:0000313" key="4">
    <source>
        <dbReference type="EMBL" id="CAB4120863.1"/>
    </source>
</evidence>
<dbReference type="Gene3D" id="3.40.50.300">
    <property type="entry name" value="P-loop containing nucleotide triphosphate hydrolases"/>
    <property type="match status" value="1"/>
</dbReference>
<name>A0A6J5KHK4_9CAUD</name>
<proteinExistence type="predicted"/>
<accession>A0A6J5KHK4</accession>
<dbReference type="InterPro" id="IPR027417">
    <property type="entry name" value="P-loop_NTPase"/>
</dbReference>
<dbReference type="PANTHER" id="PTHR30473">
    <property type="entry name" value="PROTEIN PHOH"/>
    <property type="match status" value="1"/>
</dbReference>
<organism evidence="4">
    <name type="scientific">uncultured Caudovirales phage</name>
    <dbReference type="NCBI Taxonomy" id="2100421"/>
    <lineage>
        <taxon>Viruses</taxon>
        <taxon>Duplodnaviria</taxon>
        <taxon>Heunggongvirae</taxon>
        <taxon>Uroviricota</taxon>
        <taxon>Caudoviricetes</taxon>
        <taxon>Peduoviridae</taxon>
        <taxon>Maltschvirus</taxon>
        <taxon>Maltschvirus maltsch</taxon>
    </lineage>
</organism>
<evidence type="ECO:0000259" key="3">
    <source>
        <dbReference type="Pfam" id="PF02562"/>
    </source>
</evidence>
<evidence type="ECO:0000256" key="1">
    <source>
        <dbReference type="ARBA" id="ARBA00022741"/>
    </source>
</evidence>
<sequence>MSYPCWGVLPKNDSQKQAILHLLNPDVDLVILQGVAGSGKTLLALAAGLEQVLNQKQYTDILFTRAPVGVGADLGYLPGEIDDKMIPWCGALFDNLDMLINTAKMSKLQKDGTHMVITNSVKLCAMMHMRGRSLYNKWVIVDEVQNLHPSELKVLITRAGEGTKIVLMGDTSQIDNKKLTTEYNALTNVIEVYDHSMPDYVKSITLPEGVRSRLCSWGAECL</sequence>
<feature type="domain" description="PhoH-like protein" evidence="3">
    <location>
        <begin position="9"/>
        <end position="217"/>
    </location>
</feature>
<reference evidence="4" key="1">
    <citation type="submission" date="2020-04" db="EMBL/GenBank/DDBJ databases">
        <authorList>
            <person name="Chiriac C."/>
            <person name="Salcher M."/>
            <person name="Ghai R."/>
            <person name="Kavagutti S V."/>
        </authorList>
    </citation>
    <scope>NUCLEOTIDE SEQUENCE</scope>
</reference>